<keyword evidence="2" id="KW-1185">Reference proteome</keyword>
<evidence type="ECO:0008006" key="3">
    <source>
        <dbReference type="Google" id="ProtNLM"/>
    </source>
</evidence>
<dbReference type="InterPro" id="IPR036047">
    <property type="entry name" value="F-box-like_dom_sf"/>
</dbReference>
<evidence type="ECO:0000313" key="1">
    <source>
        <dbReference type="EMBL" id="KAI5315018.1"/>
    </source>
</evidence>
<dbReference type="InterPro" id="IPR053781">
    <property type="entry name" value="F-box_AtFBL13-like"/>
</dbReference>
<accession>A0AAD4UYK8</accession>
<reference evidence="1 2" key="1">
    <citation type="journal article" date="2022" name="G3 (Bethesda)">
        <title>Whole-genome sequence and methylome profiling of the almond [Prunus dulcis (Mill.) D.A. Webb] cultivar 'Nonpareil'.</title>
        <authorList>
            <person name="D'Amico-Willman K.M."/>
            <person name="Ouma W.Z."/>
            <person name="Meulia T."/>
            <person name="Sideli G.M."/>
            <person name="Gradziel T.M."/>
            <person name="Fresnedo-Ramirez J."/>
        </authorList>
    </citation>
    <scope>NUCLEOTIDE SEQUENCE [LARGE SCALE GENOMIC DNA]</scope>
    <source>
        <strain evidence="1">Clone GOH B32 T37-40</strain>
    </source>
</reference>
<dbReference type="Proteomes" id="UP001054821">
    <property type="component" value="Chromosome 8"/>
</dbReference>
<evidence type="ECO:0000313" key="2">
    <source>
        <dbReference type="Proteomes" id="UP001054821"/>
    </source>
</evidence>
<dbReference type="PANTHER" id="PTHR31293:SF12">
    <property type="entry name" value="RNI-LIKE SUPERFAMILY PROTEIN"/>
    <property type="match status" value="1"/>
</dbReference>
<comment type="caution">
    <text evidence="1">The sequence shown here is derived from an EMBL/GenBank/DDBJ whole genome shotgun (WGS) entry which is preliminary data.</text>
</comment>
<dbReference type="CDD" id="cd22160">
    <property type="entry name" value="F-box_AtFBL13-like"/>
    <property type="match status" value="1"/>
</dbReference>
<sequence length="265" mass="29800">MGRCTIAMMGWRHTRMNPYTPLATSAEELNLFSPGISVKWLLLLASVDQSVLACLVQQSYYDDSSTHPKPMDLLAFWFLEIGEEEEPSINLKGSMVFIKTFIHCTLFPSSVSQSQKFRLELLTGGVLAAFVVILDQSDSVPMVKYNRNLGKRCKHSEGKNLEKNDGEKGVYNLGKSECNLGKRRRCCEGKNEGKKGVYNLLDRISALPDEILVSKLSLLPLKEAAATSILSRRWQYVWMSTMVLNFDANFDVGSNICRFGALKRK</sequence>
<dbReference type="AlphaFoldDB" id="A0AAD4UYK8"/>
<dbReference type="SUPFAM" id="SSF81383">
    <property type="entry name" value="F-box domain"/>
    <property type="match status" value="1"/>
</dbReference>
<dbReference type="EMBL" id="JAJFAZ020000008">
    <property type="protein sequence ID" value="KAI5315018.1"/>
    <property type="molecule type" value="Genomic_DNA"/>
</dbReference>
<protein>
    <recommendedName>
        <fullName evidence="3">F-box domain-containing protein</fullName>
    </recommendedName>
</protein>
<dbReference type="InterPro" id="IPR055294">
    <property type="entry name" value="FBL60-like"/>
</dbReference>
<gene>
    <name evidence="1" type="ORF">L3X38_044194</name>
</gene>
<proteinExistence type="predicted"/>
<dbReference type="PANTHER" id="PTHR31293">
    <property type="entry name" value="RNI-LIKE SUPERFAMILY PROTEIN"/>
    <property type="match status" value="1"/>
</dbReference>
<name>A0AAD4UYK8_PRUDU</name>
<organism evidence="1 2">
    <name type="scientific">Prunus dulcis</name>
    <name type="common">Almond</name>
    <name type="synonym">Amygdalus dulcis</name>
    <dbReference type="NCBI Taxonomy" id="3755"/>
    <lineage>
        <taxon>Eukaryota</taxon>
        <taxon>Viridiplantae</taxon>
        <taxon>Streptophyta</taxon>
        <taxon>Embryophyta</taxon>
        <taxon>Tracheophyta</taxon>
        <taxon>Spermatophyta</taxon>
        <taxon>Magnoliopsida</taxon>
        <taxon>eudicotyledons</taxon>
        <taxon>Gunneridae</taxon>
        <taxon>Pentapetalae</taxon>
        <taxon>rosids</taxon>
        <taxon>fabids</taxon>
        <taxon>Rosales</taxon>
        <taxon>Rosaceae</taxon>
        <taxon>Amygdaloideae</taxon>
        <taxon>Amygdaleae</taxon>
        <taxon>Prunus</taxon>
    </lineage>
</organism>